<feature type="region of interest" description="Disordered" evidence="1">
    <location>
        <begin position="38"/>
        <end position="106"/>
    </location>
</feature>
<feature type="compositionally biased region" description="Polar residues" evidence="1">
    <location>
        <begin position="57"/>
        <end position="69"/>
    </location>
</feature>
<keyword evidence="3" id="KW-1185">Reference proteome</keyword>
<reference evidence="3" key="1">
    <citation type="submission" date="2016-03" db="EMBL/GenBank/DDBJ databases">
        <authorList>
            <person name="Guldener U."/>
        </authorList>
    </citation>
    <scope>NUCLEOTIDE SEQUENCE [LARGE SCALE GENOMIC DNA]</scope>
    <source>
        <strain evidence="3">04CH-RAC-A.6.1</strain>
    </source>
</reference>
<evidence type="ECO:0000313" key="2">
    <source>
        <dbReference type="EMBL" id="CZS96771.1"/>
    </source>
</evidence>
<protein>
    <submittedName>
        <fullName evidence="2">Uncharacterized protein</fullName>
    </submittedName>
</protein>
<accession>A0A1E1KFJ6</accession>
<dbReference type="EMBL" id="FJUX01000028">
    <property type="protein sequence ID" value="CZS96771.1"/>
    <property type="molecule type" value="Genomic_DNA"/>
</dbReference>
<sequence>MKNAVKVTESVCRAIRKLSAHHIAIISEVSLSASQVLESSKCNSNIPKRMIKPSAGPSESPSKSATHQPKVNLVISDANRQEKRQKIPLETRKSSETARRTCQDNK</sequence>
<evidence type="ECO:0000256" key="1">
    <source>
        <dbReference type="SAM" id="MobiDB-lite"/>
    </source>
</evidence>
<organism evidence="2 3">
    <name type="scientific">Rhynchosporium agropyri</name>
    <dbReference type="NCBI Taxonomy" id="914238"/>
    <lineage>
        <taxon>Eukaryota</taxon>
        <taxon>Fungi</taxon>
        <taxon>Dikarya</taxon>
        <taxon>Ascomycota</taxon>
        <taxon>Pezizomycotina</taxon>
        <taxon>Leotiomycetes</taxon>
        <taxon>Helotiales</taxon>
        <taxon>Ploettnerulaceae</taxon>
        <taxon>Rhynchosporium</taxon>
    </lineage>
</organism>
<feature type="compositionally biased region" description="Basic and acidic residues" evidence="1">
    <location>
        <begin position="79"/>
        <end position="106"/>
    </location>
</feature>
<dbReference type="AlphaFoldDB" id="A0A1E1KFJ6"/>
<gene>
    <name evidence="2" type="ORF">RAG0_05968</name>
</gene>
<name>A0A1E1KFJ6_9HELO</name>
<dbReference type="Proteomes" id="UP000178912">
    <property type="component" value="Unassembled WGS sequence"/>
</dbReference>
<proteinExistence type="predicted"/>
<evidence type="ECO:0000313" key="3">
    <source>
        <dbReference type="Proteomes" id="UP000178912"/>
    </source>
</evidence>